<feature type="region of interest" description="Disordered" evidence="8">
    <location>
        <begin position="1"/>
        <end position="31"/>
    </location>
</feature>
<keyword evidence="12" id="KW-1185">Reference proteome</keyword>
<evidence type="ECO:0000313" key="11">
    <source>
        <dbReference type="EMBL" id="MDL5033545.1"/>
    </source>
</evidence>
<evidence type="ECO:0000256" key="6">
    <source>
        <dbReference type="ARBA" id="ARBA00022989"/>
    </source>
</evidence>
<feature type="transmembrane region" description="Helical" evidence="9">
    <location>
        <begin position="86"/>
        <end position="108"/>
    </location>
</feature>
<feature type="transmembrane region" description="Helical" evidence="9">
    <location>
        <begin position="201"/>
        <end position="223"/>
    </location>
</feature>
<accession>A0ABT7LKZ5</accession>
<feature type="transmembrane region" description="Helical" evidence="9">
    <location>
        <begin position="235"/>
        <end position="254"/>
    </location>
</feature>
<evidence type="ECO:0000256" key="4">
    <source>
        <dbReference type="ARBA" id="ARBA00022475"/>
    </source>
</evidence>
<protein>
    <submittedName>
        <fullName evidence="11">DHA2 family efflux MFS transporter permease subunit</fullName>
    </submittedName>
</protein>
<feature type="transmembrane region" description="Helical" evidence="9">
    <location>
        <begin position="147"/>
        <end position="165"/>
    </location>
</feature>
<feature type="transmembrane region" description="Helical" evidence="9">
    <location>
        <begin position="172"/>
        <end position="195"/>
    </location>
</feature>
<comment type="similarity">
    <text evidence="2">Belongs to the major facilitator superfamily. EmrB family.</text>
</comment>
<keyword evidence="3" id="KW-0813">Transport</keyword>
<feature type="transmembrane region" description="Helical" evidence="9">
    <location>
        <begin position="266"/>
        <end position="284"/>
    </location>
</feature>
<dbReference type="InterPro" id="IPR011701">
    <property type="entry name" value="MFS"/>
</dbReference>
<reference evidence="11 12" key="1">
    <citation type="submission" date="2023-06" db="EMBL/GenBank/DDBJ databases">
        <title>Pelomonas sp. APW6 16S ribosomal RNA gene genome sequencing and assembly.</title>
        <authorList>
            <person name="Woo H."/>
        </authorList>
    </citation>
    <scope>NUCLEOTIDE SEQUENCE [LARGE SCALE GENOMIC DNA]</scope>
    <source>
        <strain evidence="11 12">APW6</strain>
    </source>
</reference>
<dbReference type="InterPro" id="IPR036259">
    <property type="entry name" value="MFS_trans_sf"/>
</dbReference>
<dbReference type="SUPFAM" id="SSF103473">
    <property type="entry name" value="MFS general substrate transporter"/>
    <property type="match status" value="1"/>
</dbReference>
<organism evidence="11 12">
    <name type="scientific">Roseateles subflavus</name>
    <dbReference type="NCBI Taxonomy" id="3053353"/>
    <lineage>
        <taxon>Bacteria</taxon>
        <taxon>Pseudomonadati</taxon>
        <taxon>Pseudomonadota</taxon>
        <taxon>Betaproteobacteria</taxon>
        <taxon>Burkholderiales</taxon>
        <taxon>Sphaerotilaceae</taxon>
        <taxon>Roseateles</taxon>
    </lineage>
</organism>
<evidence type="ECO:0000256" key="7">
    <source>
        <dbReference type="ARBA" id="ARBA00023136"/>
    </source>
</evidence>
<dbReference type="PROSITE" id="PS50850">
    <property type="entry name" value="MFS"/>
    <property type="match status" value="1"/>
</dbReference>
<evidence type="ECO:0000256" key="3">
    <source>
        <dbReference type="ARBA" id="ARBA00022448"/>
    </source>
</evidence>
<keyword evidence="7 9" id="KW-0472">Membrane</keyword>
<evidence type="ECO:0000256" key="1">
    <source>
        <dbReference type="ARBA" id="ARBA00004651"/>
    </source>
</evidence>
<evidence type="ECO:0000313" key="12">
    <source>
        <dbReference type="Proteomes" id="UP001238603"/>
    </source>
</evidence>
<feature type="compositionally biased region" description="Gly residues" evidence="8">
    <location>
        <begin position="17"/>
        <end position="31"/>
    </location>
</feature>
<dbReference type="Gene3D" id="1.20.1720.10">
    <property type="entry name" value="Multidrug resistance protein D"/>
    <property type="match status" value="1"/>
</dbReference>
<feature type="transmembrane region" description="Helical" evidence="9">
    <location>
        <begin position="115"/>
        <end position="141"/>
    </location>
</feature>
<dbReference type="Proteomes" id="UP001238603">
    <property type="component" value="Unassembled WGS sequence"/>
</dbReference>
<feature type="transmembrane region" description="Helical" evidence="9">
    <location>
        <begin position="508"/>
        <end position="526"/>
    </location>
</feature>
<dbReference type="InterPro" id="IPR004638">
    <property type="entry name" value="EmrB-like"/>
</dbReference>
<evidence type="ECO:0000259" key="10">
    <source>
        <dbReference type="PROSITE" id="PS50850"/>
    </source>
</evidence>
<dbReference type="CDD" id="cd17503">
    <property type="entry name" value="MFS_LmrB_MDR_like"/>
    <property type="match status" value="1"/>
</dbReference>
<dbReference type="PANTHER" id="PTHR42718">
    <property type="entry name" value="MAJOR FACILITATOR SUPERFAMILY MULTIDRUG TRANSPORTER MFSC"/>
    <property type="match status" value="1"/>
</dbReference>
<dbReference type="Gene3D" id="1.20.1250.20">
    <property type="entry name" value="MFS general substrate transporter like domains"/>
    <property type="match status" value="1"/>
</dbReference>
<feature type="transmembrane region" description="Helical" evidence="9">
    <location>
        <begin position="304"/>
        <end position="325"/>
    </location>
</feature>
<name>A0ABT7LKZ5_9BURK</name>
<keyword evidence="5 9" id="KW-0812">Transmembrane</keyword>
<dbReference type="NCBIfam" id="TIGR00711">
    <property type="entry name" value="efflux_EmrB"/>
    <property type="match status" value="1"/>
</dbReference>
<feature type="domain" description="Major facilitator superfamily (MFS) profile" evidence="10">
    <location>
        <begin position="49"/>
        <end position="531"/>
    </location>
</feature>
<comment type="subcellular location">
    <subcellularLocation>
        <location evidence="1">Cell membrane</location>
        <topology evidence="1">Multi-pass membrane protein</topology>
    </subcellularLocation>
</comment>
<keyword evidence="6 9" id="KW-1133">Transmembrane helix</keyword>
<feature type="compositionally biased region" description="Low complexity" evidence="8">
    <location>
        <begin position="1"/>
        <end position="16"/>
    </location>
</feature>
<dbReference type="InterPro" id="IPR020846">
    <property type="entry name" value="MFS_dom"/>
</dbReference>
<proteinExistence type="inferred from homology"/>
<feature type="transmembrane region" description="Helical" evidence="9">
    <location>
        <begin position="369"/>
        <end position="392"/>
    </location>
</feature>
<evidence type="ECO:0000256" key="8">
    <source>
        <dbReference type="SAM" id="MobiDB-lite"/>
    </source>
</evidence>
<evidence type="ECO:0000256" key="2">
    <source>
        <dbReference type="ARBA" id="ARBA00008537"/>
    </source>
</evidence>
<keyword evidence="4" id="KW-1003">Cell membrane</keyword>
<dbReference type="PANTHER" id="PTHR42718:SF9">
    <property type="entry name" value="MAJOR FACILITATOR SUPERFAMILY MULTIDRUG TRANSPORTER MFSC"/>
    <property type="match status" value="1"/>
</dbReference>
<evidence type="ECO:0000256" key="9">
    <source>
        <dbReference type="SAM" id="Phobius"/>
    </source>
</evidence>
<feature type="transmembrane region" description="Helical" evidence="9">
    <location>
        <begin position="398"/>
        <end position="420"/>
    </location>
</feature>
<gene>
    <name evidence="11" type="ORF">QRD43_16645</name>
</gene>
<feature type="transmembrane region" description="Helical" evidence="9">
    <location>
        <begin position="337"/>
        <end position="357"/>
    </location>
</feature>
<sequence length="539" mass="56696">MSSAAAAAPALPARPGAQGGPPAGSPGGGGGGGAAASGAEYVPPSVPLATVGLALAVFMQVLDGTIANVSLPTIAGNLGVSTSQSAWVITTFSVCNAIALPLTGFLVKRVGQVRLFLWSTLLFTLASLLCGLAQSLGALVLCRALQGAVAGPMIPTTQALMLSIYPPHRRGFALSMIAMVTVVAPIAGPLLGGWITDRYAWPWTFLINVPIGLFAAATVATQMRAKRETTEQVKVDHIGLATLVLGVGALQIVLDKGNDEDWFQSPFIVVMALLAAISLAAFLIWELHERNPIVNLRLFANRNFAAGTVTLVLAYSAFFAVNVLVPQWLQRTMGYTAIWAGLAAAPMGLLPVLLTPFMGRYAPRFNMRWMVCSAFAILAAASFLRSGFFLGVGFQHVAAVQLLQGLGLALFIMPINAILLSDLKPQEIAAASGLSTFSRTLGASFAVSLTSLLWDRRAVLHHAHLAEGLSPQALATPAVPTAPGDLAFAYRLDHAIDQLAYQMSFNDVSFALGWIFVLAIGVVWLARPPFTPKAPPGRR</sequence>
<evidence type="ECO:0000256" key="5">
    <source>
        <dbReference type="ARBA" id="ARBA00022692"/>
    </source>
</evidence>
<dbReference type="Pfam" id="PF07690">
    <property type="entry name" value="MFS_1"/>
    <property type="match status" value="1"/>
</dbReference>
<dbReference type="EMBL" id="JASVDS010000004">
    <property type="protein sequence ID" value="MDL5033545.1"/>
    <property type="molecule type" value="Genomic_DNA"/>
</dbReference>
<comment type="caution">
    <text evidence="11">The sequence shown here is derived from an EMBL/GenBank/DDBJ whole genome shotgun (WGS) entry which is preliminary data.</text>
</comment>